<evidence type="ECO:0000256" key="1">
    <source>
        <dbReference type="SAM" id="Coils"/>
    </source>
</evidence>
<keyword evidence="1" id="KW-0175">Coiled coil</keyword>
<sequence>MAWRNLDKSHPDYYSMKEAMKEEAWRTLVADGQYGVPQRCPCGERIFHEISEIEGDLGNRYFTCEKYKNDGFHWRIPWFGAVDEEFARLRKEVDDQAKKLRILSSLEFQVKQMRDELQNQREKMAKLNETVSE</sequence>
<protein>
    <submittedName>
        <fullName evidence="2">Uncharacterized protein</fullName>
    </submittedName>
</protein>
<accession>A0A1J3CWX1</accession>
<organism evidence="2">
    <name type="scientific">Noccaea caerulescens</name>
    <name type="common">Alpine penny-cress</name>
    <name type="synonym">Thlaspi caerulescens</name>
    <dbReference type="NCBI Taxonomy" id="107243"/>
    <lineage>
        <taxon>Eukaryota</taxon>
        <taxon>Viridiplantae</taxon>
        <taxon>Streptophyta</taxon>
        <taxon>Embryophyta</taxon>
        <taxon>Tracheophyta</taxon>
        <taxon>Spermatophyta</taxon>
        <taxon>Magnoliopsida</taxon>
        <taxon>eudicotyledons</taxon>
        <taxon>Gunneridae</taxon>
        <taxon>Pentapetalae</taxon>
        <taxon>rosids</taxon>
        <taxon>malvids</taxon>
        <taxon>Brassicales</taxon>
        <taxon>Brassicaceae</taxon>
        <taxon>Coluteocarpeae</taxon>
        <taxon>Noccaea</taxon>
    </lineage>
</organism>
<gene>
    <name evidence="2" type="ORF">GA_TR15870_c14_g1_i1_g.49384</name>
</gene>
<feature type="coiled-coil region" evidence="1">
    <location>
        <begin position="103"/>
        <end position="130"/>
    </location>
</feature>
<reference evidence="2" key="1">
    <citation type="submission" date="2016-07" db="EMBL/GenBank/DDBJ databases">
        <title>De novo transcriptome assembly of four accessions of the metal hyperaccumulator plant Noccaea caerulescens.</title>
        <authorList>
            <person name="Blande D."/>
            <person name="Halimaa P."/>
            <person name="Tervahauta A.I."/>
            <person name="Aarts M.G."/>
            <person name="Karenlampi S.O."/>
        </authorList>
    </citation>
    <scope>NUCLEOTIDE SEQUENCE</scope>
</reference>
<dbReference type="AlphaFoldDB" id="A0A1J3CWX1"/>
<dbReference type="EMBL" id="GEVI01020969">
    <property type="protein sequence ID" value="JAU11351.1"/>
    <property type="molecule type" value="Transcribed_RNA"/>
</dbReference>
<evidence type="ECO:0000313" key="2">
    <source>
        <dbReference type="EMBL" id="JAU11351.1"/>
    </source>
</evidence>
<proteinExistence type="predicted"/>
<name>A0A1J3CWX1_NOCCA</name>